<comment type="caution">
    <text evidence="7">The sequence shown here is derived from an EMBL/GenBank/DDBJ whole genome shotgun (WGS) entry which is preliminary data.</text>
</comment>
<dbReference type="EMBL" id="JABBFW010000024">
    <property type="protein sequence ID" value="NML17900.1"/>
    <property type="molecule type" value="Genomic_DNA"/>
</dbReference>
<keyword evidence="8" id="KW-1185">Reference proteome</keyword>
<dbReference type="PANTHER" id="PTHR42981">
    <property type="entry name" value="PYRUVATE DEHYDROGENASE [UBIQUINONE]"/>
    <property type="match status" value="1"/>
</dbReference>
<dbReference type="PANTHER" id="PTHR42981:SF2">
    <property type="entry name" value="PYRUVATE DEHYDROGENASE [UBIQUINONE]"/>
    <property type="match status" value="1"/>
</dbReference>
<evidence type="ECO:0000259" key="4">
    <source>
        <dbReference type="Pfam" id="PF00205"/>
    </source>
</evidence>
<feature type="domain" description="Thiamine pyrophosphate enzyme TPP-binding" evidence="5">
    <location>
        <begin position="389"/>
        <end position="543"/>
    </location>
</feature>
<dbReference type="SUPFAM" id="SSF52518">
    <property type="entry name" value="Thiamin diphosphate-binding fold (THDP-binding)"/>
    <property type="match status" value="2"/>
</dbReference>
<dbReference type="SUPFAM" id="SSF52467">
    <property type="entry name" value="DHS-like NAD/FAD-binding domain"/>
    <property type="match status" value="1"/>
</dbReference>
<dbReference type="AlphaFoldDB" id="A0A848FI71"/>
<accession>A0A848FI71</accession>
<comment type="similarity">
    <text evidence="1 3">Belongs to the TPP enzyme family.</text>
</comment>
<dbReference type="NCBIfam" id="NF006129">
    <property type="entry name" value="PRK08273.1"/>
    <property type="match status" value="1"/>
</dbReference>
<sequence length="596" mass="64705">MTTTVSDQVLQRLHEWGVRRIYGYPGDGINGLLGALDRCSDRIEFIQARHEELAAFMATAHAKFTGEVGVCLATSGPGAIHLLNGLYDAKADHQPVVAIVGQQARAALGGDYQQEVDLLSLFKDVAHEYVHMAVVPAQIRHLVDRAMRIARDQRTVTCVILPNDLQELKAEPEPPREHGTIHSGIGLTAKRVLPAQADLQAAADLLNAGQRVAILAGAGALHATDELIAVAETLGAGIAKALLGKMAVPDDLPFVTGSIGLLGTVPSWDMMSGCDTLLMVGSSFPYSEFLPKEGQARGVQIDADGRKLSLRYPMEINLVGDSRLTLQALLPLLQPKADRAWRDKIEAGVRQWWQVLEQRAMNEAKPINPQRVFWELSPRLPDNAILTCDSGTSAAWYARDIKARRGMMGSLSGGLATMCPAVPYATAAKFAYPDRPVVALVGDGAMQMLGLNALVTIAHQWRRWSDPRLVVMVLHNGDLNMVTWEERVGAGDPKFEDSQALPAFPFAQYAQLLGLHGLRVDHPDAIAGAWEQALSADRPVLLEMVTDANVPPLPPHVTWKQARHYAKAMLQGDPEALQVVMASMREAWDGLTAGRG</sequence>
<dbReference type="Pfam" id="PF00205">
    <property type="entry name" value="TPP_enzyme_M"/>
    <property type="match status" value="1"/>
</dbReference>
<keyword evidence="2 3" id="KW-0786">Thiamine pyrophosphate</keyword>
<dbReference type="Gene3D" id="3.40.50.1220">
    <property type="entry name" value="TPP-binding domain"/>
    <property type="match status" value="1"/>
</dbReference>
<evidence type="ECO:0000313" key="8">
    <source>
        <dbReference type="Proteomes" id="UP000574067"/>
    </source>
</evidence>
<dbReference type="InterPro" id="IPR011766">
    <property type="entry name" value="TPP_enzyme_TPP-bd"/>
</dbReference>
<dbReference type="GO" id="GO:0030976">
    <property type="term" value="F:thiamine pyrophosphate binding"/>
    <property type="evidence" value="ECO:0007669"/>
    <property type="project" value="InterPro"/>
</dbReference>
<dbReference type="CDD" id="cd02014">
    <property type="entry name" value="TPP_POX"/>
    <property type="match status" value="1"/>
</dbReference>
<evidence type="ECO:0000259" key="6">
    <source>
        <dbReference type="Pfam" id="PF02776"/>
    </source>
</evidence>
<dbReference type="InterPro" id="IPR047210">
    <property type="entry name" value="TPP_PYR_POXB-like"/>
</dbReference>
<dbReference type="Proteomes" id="UP000574067">
    <property type="component" value="Unassembled WGS sequence"/>
</dbReference>
<reference evidence="7 8" key="1">
    <citation type="submission" date="2020-04" db="EMBL/GenBank/DDBJ databases">
        <title>Azohydromonas sp. isolated from soil.</title>
        <authorList>
            <person name="Dahal R.H."/>
        </authorList>
    </citation>
    <scope>NUCLEOTIDE SEQUENCE [LARGE SCALE GENOMIC DNA]</scope>
    <source>
        <strain evidence="7 8">G-1-1-14</strain>
    </source>
</reference>
<dbReference type="Pfam" id="PF02776">
    <property type="entry name" value="TPP_enzyme_N"/>
    <property type="match status" value="1"/>
</dbReference>
<dbReference type="GO" id="GO:0019752">
    <property type="term" value="P:carboxylic acid metabolic process"/>
    <property type="evidence" value="ECO:0007669"/>
    <property type="project" value="UniProtKB-ARBA"/>
</dbReference>
<evidence type="ECO:0000256" key="2">
    <source>
        <dbReference type="ARBA" id="ARBA00023052"/>
    </source>
</evidence>
<organism evidence="7 8">
    <name type="scientific">Azohydromonas caseinilytica</name>
    <dbReference type="NCBI Taxonomy" id="2728836"/>
    <lineage>
        <taxon>Bacteria</taxon>
        <taxon>Pseudomonadati</taxon>
        <taxon>Pseudomonadota</taxon>
        <taxon>Betaproteobacteria</taxon>
        <taxon>Burkholderiales</taxon>
        <taxon>Sphaerotilaceae</taxon>
        <taxon>Azohydromonas</taxon>
    </lineage>
</organism>
<gene>
    <name evidence="7" type="ORF">HHL10_23290</name>
</gene>
<dbReference type="GO" id="GO:0003824">
    <property type="term" value="F:catalytic activity"/>
    <property type="evidence" value="ECO:0007669"/>
    <property type="project" value="InterPro"/>
</dbReference>
<dbReference type="InterPro" id="IPR012001">
    <property type="entry name" value="Thiamin_PyroP_enz_TPP-bd_dom"/>
</dbReference>
<dbReference type="InterPro" id="IPR029035">
    <property type="entry name" value="DHS-like_NAD/FAD-binding_dom"/>
</dbReference>
<evidence type="ECO:0000256" key="1">
    <source>
        <dbReference type="ARBA" id="ARBA00007812"/>
    </source>
</evidence>
<dbReference type="Gene3D" id="3.40.50.970">
    <property type="match status" value="2"/>
</dbReference>
<dbReference type="InterPro" id="IPR029061">
    <property type="entry name" value="THDP-binding"/>
</dbReference>
<dbReference type="GO" id="GO:0000287">
    <property type="term" value="F:magnesium ion binding"/>
    <property type="evidence" value="ECO:0007669"/>
    <property type="project" value="InterPro"/>
</dbReference>
<name>A0A848FI71_9BURK</name>
<evidence type="ECO:0000259" key="5">
    <source>
        <dbReference type="Pfam" id="PF02775"/>
    </source>
</evidence>
<proteinExistence type="inferred from homology"/>
<dbReference type="Pfam" id="PF02775">
    <property type="entry name" value="TPP_enzyme_C"/>
    <property type="match status" value="1"/>
</dbReference>
<evidence type="ECO:0000313" key="7">
    <source>
        <dbReference type="EMBL" id="NML17900.1"/>
    </source>
</evidence>
<feature type="domain" description="Thiamine pyrophosphate enzyme central" evidence="4">
    <location>
        <begin position="199"/>
        <end position="329"/>
    </location>
</feature>
<dbReference type="InterPro" id="IPR047212">
    <property type="entry name" value="TPP_POXB-like"/>
</dbReference>
<protein>
    <submittedName>
        <fullName evidence="7">Thiamine pyrophosphate-requiring protein</fullName>
    </submittedName>
</protein>
<dbReference type="CDD" id="cd07039">
    <property type="entry name" value="TPP_PYR_POX"/>
    <property type="match status" value="1"/>
</dbReference>
<dbReference type="InterPro" id="IPR047211">
    <property type="entry name" value="POXB-like"/>
</dbReference>
<dbReference type="RefSeq" id="WP_169162804.1">
    <property type="nucleotide sequence ID" value="NZ_JABBFW010000024.1"/>
</dbReference>
<dbReference type="InterPro" id="IPR012000">
    <property type="entry name" value="Thiamin_PyroP_enz_cen_dom"/>
</dbReference>
<evidence type="ECO:0000256" key="3">
    <source>
        <dbReference type="RuleBase" id="RU362132"/>
    </source>
</evidence>
<feature type="domain" description="Thiamine pyrophosphate enzyme N-terminal TPP-binding" evidence="6">
    <location>
        <begin position="4"/>
        <end position="120"/>
    </location>
</feature>